<comment type="caution">
    <text evidence="2">The sequence shown here is derived from an EMBL/GenBank/DDBJ whole genome shotgun (WGS) entry which is preliminary data.</text>
</comment>
<feature type="non-terminal residue" evidence="2">
    <location>
        <position position="1"/>
    </location>
</feature>
<gene>
    <name evidence="2" type="ORF">DERYTH_LOCUS23928</name>
</gene>
<proteinExistence type="predicted"/>
<dbReference type="Proteomes" id="UP000789405">
    <property type="component" value="Unassembled WGS sequence"/>
</dbReference>
<dbReference type="EMBL" id="CAJVPY010038130">
    <property type="protein sequence ID" value="CAG8803629.1"/>
    <property type="molecule type" value="Genomic_DNA"/>
</dbReference>
<evidence type="ECO:0000313" key="2">
    <source>
        <dbReference type="EMBL" id="CAG8803629.1"/>
    </source>
</evidence>
<feature type="region of interest" description="Disordered" evidence="1">
    <location>
        <begin position="93"/>
        <end position="120"/>
    </location>
</feature>
<sequence length="367" mass="42524">GNRPDKKRAKEWEKMHSYSRIHIHRSTINGTVQGITNGVYGTMSGGVFDVKLAPKRSNQKEDNDKGSKRTKIDQYFYARAVTPLTLSQEKSKVNADSLDCSDVKDSPSQEQELPPDETSKERNLYDPIRRLYVNKEWLMMESTWEKIEKKIVSSLPPIAENLESLLEKYNKAIIDATTGYYVDLQKVWITISEPPFVGQHSYLFARDWSIQWIQQIYTTLGEVENIDRKTQLDLARDVDKRKSCVGSWHHDAILTMKAGNKDFQIAFGERNFNFSIFIVKISKRTIRFIAMRLALPKLLKLLPENVPGIEELETFGLLVYKKEFLLYSMHYVDGIYFVDQYEGFTIPDTPLQLGNISDIIRIMLMFK</sequence>
<evidence type="ECO:0000313" key="3">
    <source>
        <dbReference type="Proteomes" id="UP000789405"/>
    </source>
</evidence>
<keyword evidence="3" id="KW-1185">Reference proteome</keyword>
<dbReference type="OrthoDB" id="2430695at2759"/>
<dbReference type="AlphaFoldDB" id="A0A9N9P9N0"/>
<accession>A0A9N9P9N0</accession>
<name>A0A9N9P9N0_9GLOM</name>
<evidence type="ECO:0000256" key="1">
    <source>
        <dbReference type="SAM" id="MobiDB-lite"/>
    </source>
</evidence>
<reference evidence="2" key="1">
    <citation type="submission" date="2021-06" db="EMBL/GenBank/DDBJ databases">
        <authorList>
            <person name="Kallberg Y."/>
            <person name="Tangrot J."/>
            <person name="Rosling A."/>
        </authorList>
    </citation>
    <scope>NUCLEOTIDE SEQUENCE</scope>
    <source>
        <strain evidence="2">MA453B</strain>
    </source>
</reference>
<feature type="non-terminal residue" evidence="2">
    <location>
        <position position="367"/>
    </location>
</feature>
<protein>
    <submittedName>
        <fullName evidence="2">10806_t:CDS:1</fullName>
    </submittedName>
</protein>
<organism evidence="2 3">
    <name type="scientific">Dentiscutata erythropus</name>
    <dbReference type="NCBI Taxonomy" id="1348616"/>
    <lineage>
        <taxon>Eukaryota</taxon>
        <taxon>Fungi</taxon>
        <taxon>Fungi incertae sedis</taxon>
        <taxon>Mucoromycota</taxon>
        <taxon>Glomeromycotina</taxon>
        <taxon>Glomeromycetes</taxon>
        <taxon>Diversisporales</taxon>
        <taxon>Gigasporaceae</taxon>
        <taxon>Dentiscutata</taxon>
    </lineage>
</organism>